<accession>A0A7J5XGP2</accession>
<protein>
    <submittedName>
        <fullName evidence="1">Uncharacterized protein</fullName>
    </submittedName>
</protein>
<dbReference type="AlphaFoldDB" id="A0A7J5XGP2"/>
<reference evidence="1 2" key="1">
    <citation type="submission" date="2020-03" db="EMBL/GenBank/DDBJ databases">
        <title>Dissostichus mawsoni Genome sequencing and assembly.</title>
        <authorList>
            <person name="Park H."/>
        </authorList>
    </citation>
    <scope>NUCLEOTIDE SEQUENCE [LARGE SCALE GENOMIC DNA]</scope>
    <source>
        <strain evidence="1">DM0001</strain>
        <tissue evidence="1">Muscle</tissue>
    </source>
</reference>
<comment type="caution">
    <text evidence="1">The sequence shown here is derived from an EMBL/GenBank/DDBJ whole genome shotgun (WGS) entry which is preliminary data.</text>
</comment>
<evidence type="ECO:0000313" key="1">
    <source>
        <dbReference type="EMBL" id="KAF3836140.1"/>
    </source>
</evidence>
<dbReference type="OrthoDB" id="10657105at2759"/>
<sequence length="514" mass="56935">MRAAVWPRAVVSLSAIAKAKVKTKARIRDGGRAYRYPLLYLDWQIHSSFAQAVYKGLPSTFVGIVPLCSRSGRRRRLFWDTGLIEIADCLALSKRSVVRGCGYNAAQSKTNHYGMNQCFTQYLNLIYKAPCFLGSKNDAGSAKERSRRKRKWLPRSWKMMGIKQTTLRAGSLYRKVPSEEGSPISLLPPLSPSPPLPLSPLSSPSSTEVRYCISGRPFLTVSNAHQIPQVGGLRGLIGYNAFTYTKGLREEITFKVAPALLRTCGFVFLDLFVSRPVGRFLTGVALVEPSSGIKRQKESQALSHYAGPPLPALIESNLSKSSILLSALYISLYGRHLWHIISEMSQTICILQREKVDFSDSALLKGFNQMSNKSHCMYNFFSPQLLSRSPCGFSICGPCIQTALWHGKRLLVLSRAALEACSKPFTFTAGLARCIEHGWHSAMFITQRHDQRALVSGCTTFIWVPTADSSIRGGLSSPFSPPSNGLYLSLSPLPLYSPPHTFITADKETLFEIP</sequence>
<dbReference type="EMBL" id="JAAKFY010000024">
    <property type="protein sequence ID" value="KAF3836140.1"/>
    <property type="molecule type" value="Genomic_DNA"/>
</dbReference>
<keyword evidence="2" id="KW-1185">Reference proteome</keyword>
<gene>
    <name evidence="1" type="ORF">F7725_028698</name>
</gene>
<evidence type="ECO:0000313" key="2">
    <source>
        <dbReference type="Proteomes" id="UP000518266"/>
    </source>
</evidence>
<name>A0A7J5XGP2_DISMA</name>
<organism evidence="1 2">
    <name type="scientific">Dissostichus mawsoni</name>
    <name type="common">Antarctic cod</name>
    <dbReference type="NCBI Taxonomy" id="36200"/>
    <lineage>
        <taxon>Eukaryota</taxon>
        <taxon>Metazoa</taxon>
        <taxon>Chordata</taxon>
        <taxon>Craniata</taxon>
        <taxon>Vertebrata</taxon>
        <taxon>Euteleostomi</taxon>
        <taxon>Actinopterygii</taxon>
        <taxon>Neopterygii</taxon>
        <taxon>Teleostei</taxon>
        <taxon>Neoteleostei</taxon>
        <taxon>Acanthomorphata</taxon>
        <taxon>Eupercaria</taxon>
        <taxon>Perciformes</taxon>
        <taxon>Notothenioidei</taxon>
        <taxon>Nototheniidae</taxon>
        <taxon>Dissostichus</taxon>
    </lineage>
</organism>
<dbReference type="Proteomes" id="UP000518266">
    <property type="component" value="Unassembled WGS sequence"/>
</dbReference>
<proteinExistence type="predicted"/>